<protein>
    <submittedName>
        <fullName evidence="1">Uncharacterized protein</fullName>
    </submittedName>
</protein>
<dbReference type="EMBL" id="CAJVCH010245559">
    <property type="protein sequence ID" value="CAG7733240.1"/>
    <property type="molecule type" value="Genomic_DNA"/>
</dbReference>
<keyword evidence="2" id="KW-1185">Reference proteome</keyword>
<comment type="caution">
    <text evidence="1">The sequence shown here is derived from an EMBL/GenBank/DDBJ whole genome shotgun (WGS) entry which is preliminary data.</text>
</comment>
<accession>A0A8J2KVP3</accession>
<dbReference type="Proteomes" id="UP000708208">
    <property type="component" value="Unassembled WGS sequence"/>
</dbReference>
<gene>
    <name evidence="1" type="ORF">AFUS01_LOCUS21694</name>
</gene>
<organism evidence="1 2">
    <name type="scientific">Allacma fusca</name>
    <dbReference type="NCBI Taxonomy" id="39272"/>
    <lineage>
        <taxon>Eukaryota</taxon>
        <taxon>Metazoa</taxon>
        <taxon>Ecdysozoa</taxon>
        <taxon>Arthropoda</taxon>
        <taxon>Hexapoda</taxon>
        <taxon>Collembola</taxon>
        <taxon>Symphypleona</taxon>
        <taxon>Sminthuridae</taxon>
        <taxon>Allacma</taxon>
    </lineage>
</organism>
<evidence type="ECO:0000313" key="1">
    <source>
        <dbReference type="EMBL" id="CAG7733240.1"/>
    </source>
</evidence>
<reference evidence="1" key="1">
    <citation type="submission" date="2021-06" db="EMBL/GenBank/DDBJ databases">
        <authorList>
            <person name="Hodson N. C."/>
            <person name="Mongue J. A."/>
            <person name="Jaron S. K."/>
        </authorList>
    </citation>
    <scope>NUCLEOTIDE SEQUENCE</scope>
</reference>
<proteinExistence type="predicted"/>
<name>A0A8J2KVP3_9HEXA</name>
<dbReference type="AlphaFoldDB" id="A0A8J2KVP3"/>
<sequence>MLQHRIRSTEKLRSSEESKRGIVETWNVCESLLGTGNPYYYGGRDIGEWGECSAQANGTNQTELYFCH</sequence>
<evidence type="ECO:0000313" key="2">
    <source>
        <dbReference type="Proteomes" id="UP000708208"/>
    </source>
</evidence>